<accession>A0A0B1SDL6</accession>
<evidence type="ECO:0000313" key="7">
    <source>
        <dbReference type="EMBL" id="KHJ83408.1"/>
    </source>
</evidence>
<keyword evidence="4" id="KW-0862">Zinc</keyword>
<evidence type="ECO:0000256" key="1">
    <source>
        <dbReference type="ARBA" id="ARBA00004123"/>
    </source>
</evidence>
<evidence type="ECO:0000256" key="4">
    <source>
        <dbReference type="ARBA" id="ARBA00022833"/>
    </source>
</evidence>
<dbReference type="Proteomes" id="UP000053660">
    <property type="component" value="Unassembled WGS sequence"/>
</dbReference>
<evidence type="ECO:0000256" key="5">
    <source>
        <dbReference type="ARBA" id="ARBA00023242"/>
    </source>
</evidence>
<dbReference type="Pfam" id="PF05699">
    <property type="entry name" value="Dimer_Tnp_hAT"/>
    <property type="match status" value="1"/>
</dbReference>
<feature type="domain" description="HAT C-terminal dimerisation" evidence="6">
    <location>
        <begin position="192"/>
        <end position="271"/>
    </location>
</feature>
<organism evidence="7 8">
    <name type="scientific">Oesophagostomum dentatum</name>
    <name type="common">Nodular worm</name>
    <dbReference type="NCBI Taxonomy" id="61180"/>
    <lineage>
        <taxon>Eukaryota</taxon>
        <taxon>Metazoa</taxon>
        <taxon>Ecdysozoa</taxon>
        <taxon>Nematoda</taxon>
        <taxon>Chromadorea</taxon>
        <taxon>Rhabditida</taxon>
        <taxon>Rhabditina</taxon>
        <taxon>Rhabditomorpha</taxon>
        <taxon>Strongyloidea</taxon>
        <taxon>Strongylidae</taxon>
        <taxon>Oesophagostomum</taxon>
    </lineage>
</organism>
<sequence>MGWEAEYQTLSYFLKVRPALDVFLSDHPDYPQLEQNDWDMIQEIVDVLRPITTAVEALQNQNYTPVSVVIPLLKVILGQLGEHKLPKTNFKQSVRLFLENTLVKYESIEELVLATLVDPRFKNAYFENEKRSLLVEKAAEILLSLDDRHSVGHNYTVVEADNSSNPFQTFLMEHKTAANPGPYTHMARAAAEVDDYLSREPSFSTDPFEYWKSDVICARYPCIKMLAMKYLSAPASTEYERLFPNVAVIHEEVRETYDSVDFEKLLFLHYNIPIFGFD</sequence>
<dbReference type="GO" id="GO:0008270">
    <property type="term" value="F:zinc ion binding"/>
    <property type="evidence" value="ECO:0007669"/>
    <property type="project" value="UniProtKB-KW"/>
</dbReference>
<dbReference type="PANTHER" id="PTHR46481:SF10">
    <property type="entry name" value="ZINC FINGER BED DOMAIN-CONTAINING PROTEIN 39"/>
    <property type="match status" value="1"/>
</dbReference>
<dbReference type="OrthoDB" id="5865631at2759"/>
<dbReference type="InterPro" id="IPR052035">
    <property type="entry name" value="ZnF_BED_domain_contain"/>
</dbReference>
<keyword evidence="3" id="KW-0863">Zinc-finger</keyword>
<reference evidence="7 8" key="1">
    <citation type="submission" date="2014-03" db="EMBL/GenBank/DDBJ databases">
        <title>Draft genome of the hookworm Oesophagostomum dentatum.</title>
        <authorList>
            <person name="Mitreva M."/>
        </authorList>
    </citation>
    <scope>NUCLEOTIDE SEQUENCE [LARGE SCALE GENOMIC DNA]</scope>
    <source>
        <strain evidence="7 8">OD-Hann</strain>
    </source>
</reference>
<protein>
    <submittedName>
        <fullName evidence="7">Dimerization domain protein, hAT family</fullName>
    </submittedName>
</protein>
<evidence type="ECO:0000313" key="8">
    <source>
        <dbReference type="Proteomes" id="UP000053660"/>
    </source>
</evidence>
<dbReference type="SUPFAM" id="SSF53098">
    <property type="entry name" value="Ribonuclease H-like"/>
    <property type="match status" value="1"/>
</dbReference>
<keyword evidence="8" id="KW-1185">Reference proteome</keyword>
<name>A0A0B1SDL6_OESDE</name>
<keyword evidence="2" id="KW-0479">Metal-binding</keyword>
<dbReference type="AlphaFoldDB" id="A0A0B1SDL6"/>
<dbReference type="InterPro" id="IPR008906">
    <property type="entry name" value="HATC_C_dom"/>
</dbReference>
<evidence type="ECO:0000259" key="6">
    <source>
        <dbReference type="Pfam" id="PF05699"/>
    </source>
</evidence>
<dbReference type="InterPro" id="IPR012337">
    <property type="entry name" value="RNaseH-like_sf"/>
</dbReference>
<dbReference type="PANTHER" id="PTHR46481">
    <property type="entry name" value="ZINC FINGER BED DOMAIN-CONTAINING PROTEIN 4"/>
    <property type="match status" value="1"/>
</dbReference>
<proteinExistence type="predicted"/>
<keyword evidence="5" id="KW-0539">Nucleus</keyword>
<dbReference type="EMBL" id="KN573610">
    <property type="protein sequence ID" value="KHJ83408.1"/>
    <property type="molecule type" value="Genomic_DNA"/>
</dbReference>
<comment type="subcellular location">
    <subcellularLocation>
        <location evidence="1">Nucleus</location>
    </subcellularLocation>
</comment>
<dbReference type="GO" id="GO:0005634">
    <property type="term" value="C:nucleus"/>
    <property type="evidence" value="ECO:0007669"/>
    <property type="project" value="UniProtKB-SubCell"/>
</dbReference>
<gene>
    <name evidence="7" type="ORF">OESDEN_16895</name>
</gene>
<evidence type="ECO:0000256" key="2">
    <source>
        <dbReference type="ARBA" id="ARBA00022723"/>
    </source>
</evidence>
<dbReference type="GO" id="GO:0046983">
    <property type="term" value="F:protein dimerization activity"/>
    <property type="evidence" value="ECO:0007669"/>
    <property type="project" value="InterPro"/>
</dbReference>
<evidence type="ECO:0000256" key="3">
    <source>
        <dbReference type="ARBA" id="ARBA00022771"/>
    </source>
</evidence>